<gene>
    <name evidence="2" type="ORF">E2C01_020521</name>
</gene>
<organism evidence="2 3">
    <name type="scientific">Portunus trituberculatus</name>
    <name type="common">Swimming crab</name>
    <name type="synonym">Neptunus trituberculatus</name>
    <dbReference type="NCBI Taxonomy" id="210409"/>
    <lineage>
        <taxon>Eukaryota</taxon>
        <taxon>Metazoa</taxon>
        <taxon>Ecdysozoa</taxon>
        <taxon>Arthropoda</taxon>
        <taxon>Crustacea</taxon>
        <taxon>Multicrustacea</taxon>
        <taxon>Malacostraca</taxon>
        <taxon>Eumalacostraca</taxon>
        <taxon>Eucarida</taxon>
        <taxon>Decapoda</taxon>
        <taxon>Pleocyemata</taxon>
        <taxon>Brachyura</taxon>
        <taxon>Eubrachyura</taxon>
        <taxon>Portunoidea</taxon>
        <taxon>Portunidae</taxon>
        <taxon>Portuninae</taxon>
        <taxon>Portunus</taxon>
    </lineage>
</organism>
<sequence length="260" mass="28167">MTRGRGTAGVAAVGVVVVVVMVVVLIGLPAIFVHHQYFPHFPSPEECREPTEEECLEESLRGSPVWNDPRLLQVVREEFLTPPSVPAPPLQKNSPPLTLPEAKLVQVVRDKVGTVGFLVATQGVSRGVVATLGGSTGLWVAPHPEKVHAHHHSHAPTHFWHTHACLTTSIPYMNTKQQQCFSLSSLLAALGHTGVVDLFLAGTLPPDVLLHSLVSDRPGVIKAVVTEAGEELNDMLQEYNIGMRHSGYGIGNTTLFIFRT</sequence>
<comment type="caution">
    <text evidence="2">The sequence shown here is derived from an EMBL/GenBank/DDBJ whole genome shotgun (WGS) entry which is preliminary data.</text>
</comment>
<keyword evidence="1" id="KW-1133">Transmembrane helix</keyword>
<dbReference type="Proteomes" id="UP000324222">
    <property type="component" value="Unassembled WGS sequence"/>
</dbReference>
<dbReference type="EMBL" id="VSRR010001731">
    <property type="protein sequence ID" value="MPC27352.1"/>
    <property type="molecule type" value="Genomic_DNA"/>
</dbReference>
<protein>
    <submittedName>
        <fullName evidence="2">Uncharacterized protein</fullName>
    </submittedName>
</protein>
<accession>A0A5B7DZZ9</accession>
<keyword evidence="1" id="KW-0472">Membrane</keyword>
<evidence type="ECO:0000313" key="3">
    <source>
        <dbReference type="Proteomes" id="UP000324222"/>
    </source>
</evidence>
<proteinExistence type="predicted"/>
<name>A0A5B7DZZ9_PORTR</name>
<reference evidence="2 3" key="1">
    <citation type="submission" date="2019-05" db="EMBL/GenBank/DDBJ databases">
        <title>Another draft genome of Portunus trituberculatus and its Hox gene families provides insights of decapod evolution.</title>
        <authorList>
            <person name="Jeong J.-H."/>
            <person name="Song I."/>
            <person name="Kim S."/>
            <person name="Choi T."/>
            <person name="Kim D."/>
            <person name="Ryu S."/>
            <person name="Kim W."/>
        </authorList>
    </citation>
    <scope>NUCLEOTIDE SEQUENCE [LARGE SCALE GENOMIC DNA]</scope>
    <source>
        <tissue evidence="2">Muscle</tissue>
    </source>
</reference>
<keyword evidence="3" id="KW-1185">Reference proteome</keyword>
<dbReference type="AlphaFoldDB" id="A0A5B7DZZ9"/>
<feature type="transmembrane region" description="Helical" evidence="1">
    <location>
        <begin position="7"/>
        <end position="32"/>
    </location>
</feature>
<evidence type="ECO:0000256" key="1">
    <source>
        <dbReference type="SAM" id="Phobius"/>
    </source>
</evidence>
<dbReference type="OrthoDB" id="6357343at2759"/>
<keyword evidence="1" id="KW-0812">Transmembrane</keyword>
<evidence type="ECO:0000313" key="2">
    <source>
        <dbReference type="EMBL" id="MPC27352.1"/>
    </source>
</evidence>